<reference evidence="2 3" key="2">
    <citation type="journal article" date="2016" name="Genome Announc.">
        <title>Complete Genome Sequence of Algoriphagus sp. Strain M8-2, Isolated from a Brackish Lake.</title>
        <authorList>
            <person name="Muraguchi Y."/>
            <person name="Kushimoto K."/>
            <person name="Ohtsubo Y."/>
            <person name="Suzuki T."/>
            <person name="Dohra H."/>
            <person name="Kimbara K."/>
            <person name="Shintani M."/>
        </authorList>
    </citation>
    <scope>NUCLEOTIDE SEQUENCE [LARGE SCALE GENOMIC DNA]</scope>
    <source>
        <strain evidence="2 3">M8-2</strain>
    </source>
</reference>
<dbReference type="PANTHER" id="PTHR31157">
    <property type="entry name" value="SCP DOMAIN-CONTAINING PROTEIN"/>
    <property type="match status" value="1"/>
</dbReference>
<dbReference type="PANTHER" id="PTHR31157:SF1">
    <property type="entry name" value="SCP DOMAIN-CONTAINING PROTEIN"/>
    <property type="match status" value="1"/>
</dbReference>
<dbReference type="OrthoDB" id="982527at2"/>
<dbReference type="SUPFAM" id="SSF55797">
    <property type="entry name" value="PR-1-like"/>
    <property type="match status" value="1"/>
</dbReference>
<dbReference type="KEGG" id="alm:AO498_11470"/>
<dbReference type="STRING" id="1727163.AO498_11470"/>
<name>A0A142EPK1_9BACT</name>
<evidence type="ECO:0000313" key="3">
    <source>
        <dbReference type="Proteomes" id="UP000073816"/>
    </source>
</evidence>
<dbReference type="Proteomes" id="UP000073816">
    <property type="component" value="Chromosome"/>
</dbReference>
<protein>
    <recommendedName>
        <fullName evidence="1">SCP domain-containing protein</fullName>
    </recommendedName>
</protein>
<dbReference type="InterPro" id="IPR014044">
    <property type="entry name" value="CAP_dom"/>
</dbReference>
<proteinExistence type="predicted"/>
<dbReference type="CDD" id="cd05379">
    <property type="entry name" value="CAP_bacterial"/>
    <property type="match status" value="1"/>
</dbReference>
<evidence type="ECO:0000259" key="1">
    <source>
        <dbReference type="Pfam" id="PF00188"/>
    </source>
</evidence>
<accession>A0A142EPK1</accession>
<keyword evidence="3" id="KW-1185">Reference proteome</keyword>
<dbReference type="Pfam" id="PF00188">
    <property type="entry name" value="CAP"/>
    <property type="match status" value="1"/>
</dbReference>
<gene>
    <name evidence="2" type="ORF">AO498_11470</name>
</gene>
<reference evidence="3" key="1">
    <citation type="submission" date="2015-09" db="EMBL/GenBank/DDBJ databases">
        <title>Complete sequence of Algoriphagus sp. M8-2.</title>
        <authorList>
            <person name="Shintani M."/>
        </authorList>
    </citation>
    <scope>NUCLEOTIDE SEQUENCE [LARGE SCALE GENOMIC DNA]</scope>
    <source>
        <strain evidence="3">M8-2</strain>
    </source>
</reference>
<dbReference type="RefSeq" id="WP_067547618.1">
    <property type="nucleotide sequence ID" value="NZ_CP012836.1"/>
</dbReference>
<evidence type="ECO:0000313" key="2">
    <source>
        <dbReference type="EMBL" id="AMQ57056.1"/>
    </source>
</evidence>
<dbReference type="AlphaFoldDB" id="A0A142EPK1"/>
<sequence length="227" mass="26089">MSKLIYWSFCILSVGFLGGSTLKSPDYIFQERDQFLSNPRLYQAINFKSVDYALLTAAIFHLTNDFRQKSGLPAFSYSKEAGQAAFGHAEDMVKHSFYGHVSPIRFRRTLRDRLNRSGINPPYIGENICSTFGIQYEEGKKVKKPIQAGEFRYLTAKQELIPPHSYFSLAQSMVNLWINSPGHRQNLLNPAFTHMGCGAYVYFDRNFYQMPYFMGVQNFIGRDSKKP</sequence>
<dbReference type="Gene3D" id="3.40.33.10">
    <property type="entry name" value="CAP"/>
    <property type="match status" value="1"/>
</dbReference>
<organism evidence="2 3">
    <name type="scientific">Algoriphagus sanaruensis</name>
    <dbReference type="NCBI Taxonomy" id="1727163"/>
    <lineage>
        <taxon>Bacteria</taxon>
        <taxon>Pseudomonadati</taxon>
        <taxon>Bacteroidota</taxon>
        <taxon>Cytophagia</taxon>
        <taxon>Cytophagales</taxon>
        <taxon>Cyclobacteriaceae</taxon>
        <taxon>Algoriphagus</taxon>
    </lineage>
</organism>
<dbReference type="EMBL" id="CP012836">
    <property type="protein sequence ID" value="AMQ57056.1"/>
    <property type="molecule type" value="Genomic_DNA"/>
</dbReference>
<dbReference type="PATRIC" id="fig|1727163.4.peg.2399"/>
<feature type="domain" description="SCP" evidence="1">
    <location>
        <begin position="61"/>
        <end position="214"/>
    </location>
</feature>
<dbReference type="InterPro" id="IPR035940">
    <property type="entry name" value="CAP_sf"/>
</dbReference>